<dbReference type="AlphaFoldDB" id="A0A381TMK2"/>
<evidence type="ECO:0000313" key="3">
    <source>
        <dbReference type="EMBL" id="SVA17285.1"/>
    </source>
</evidence>
<dbReference type="PANTHER" id="PTHR44858">
    <property type="entry name" value="TETRATRICOPEPTIDE REPEAT PROTEIN 6"/>
    <property type="match status" value="1"/>
</dbReference>
<evidence type="ECO:0008006" key="4">
    <source>
        <dbReference type="Google" id="ProtNLM"/>
    </source>
</evidence>
<evidence type="ECO:0000256" key="2">
    <source>
        <dbReference type="ARBA" id="ARBA00022803"/>
    </source>
</evidence>
<dbReference type="PROSITE" id="PS50005">
    <property type="entry name" value="TPR"/>
    <property type="match status" value="3"/>
</dbReference>
<proteinExistence type="predicted"/>
<name>A0A381TMK2_9ZZZZ</name>
<accession>A0A381TMK2</accession>
<keyword evidence="2" id="KW-0802">TPR repeat</keyword>
<dbReference type="Pfam" id="PF00515">
    <property type="entry name" value="TPR_1"/>
    <property type="match status" value="1"/>
</dbReference>
<dbReference type="EMBL" id="UINC01004848">
    <property type="protein sequence ID" value="SVA17285.1"/>
    <property type="molecule type" value="Genomic_DNA"/>
</dbReference>
<keyword evidence="1" id="KW-0677">Repeat</keyword>
<evidence type="ECO:0000256" key="1">
    <source>
        <dbReference type="ARBA" id="ARBA00022737"/>
    </source>
</evidence>
<sequence length="426" mass="48773">MKKLLTTIFLFVTFLGYCQKKELRSAQKLLDQSFYNEALDVLSKIEKLIPNSDQKYQAQYYYLLGWANKGDGNYNEAVTLLGKSIELDKLDKYKENANILIDQVEVELINSAVEDNKAENFKSASKKLYDAYLFNPNKDENKNYLYFAASSAVNGGDYELALQYYNKLKDMGYTGIASEYFITPIKKDSDGNLIGIEEKISETEYNLLKSSKDYTNPRVGKTDSRLPEIVKNIALIYVQTGENDKAVSAIKEAREINPEDVNLLLSEADLYMRLGDKVKFKALMQEAITKDPNNAILYYNLGVINVEQGLLEEGMTYYKKALELDPTYSATYLNLVGLILEGEAALVEEMNELATSNKRSDYERYDELKEERENLYSSCLPYLEKLIEMDPKNMEALKTAKNIYYTVGENEKFKLMSAKIEELQNQ</sequence>
<reference evidence="3" key="1">
    <citation type="submission" date="2018-05" db="EMBL/GenBank/DDBJ databases">
        <authorList>
            <person name="Lanie J.A."/>
            <person name="Ng W.-L."/>
            <person name="Kazmierczak K.M."/>
            <person name="Andrzejewski T.M."/>
            <person name="Davidsen T.M."/>
            <person name="Wayne K.J."/>
            <person name="Tettelin H."/>
            <person name="Glass J.I."/>
            <person name="Rusch D."/>
            <person name="Podicherti R."/>
            <person name="Tsui H.-C.T."/>
            <person name="Winkler M.E."/>
        </authorList>
    </citation>
    <scope>NUCLEOTIDE SEQUENCE</scope>
</reference>
<dbReference type="InterPro" id="IPR019734">
    <property type="entry name" value="TPR_rpt"/>
</dbReference>
<dbReference type="SMART" id="SM00028">
    <property type="entry name" value="TPR"/>
    <property type="match status" value="4"/>
</dbReference>
<dbReference type="InterPro" id="IPR050498">
    <property type="entry name" value="Ycf3"/>
</dbReference>
<dbReference type="InterPro" id="IPR011990">
    <property type="entry name" value="TPR-like_helical_dom_sf"/>
</dbReference>
<protein>
    <recommendedName>
        <fullName evidence="4">Tetratricopeptide repeat protein</fullName>
    </recommendedName>
</protein>
<dbReference type="Gene3D" id="1.25.40.10">
    <property type="entry name" value="Tetratricopeptide repeat domain"/>
    <property type="match status" value="2"/>
</dbReference>
<dbReference type="Pfam" id="PF13181">
    <property type="entry name" value="TPR_8"/>
    <property type="match status" value="2"/>
</dbReference>
<gene>
    <name evidence="3" type="ORF">METZ01_LOCUS70139</name>
</gene>
<dbReference type="PANTHER" id="PTHR44858:SF1">
    <property type="entry name" value="UDP-N-ACETYLGLUCOSAMINE--PEPTIDE N-ACETYLGLUCOSAMINYLTRANSFERASE SPINDLY-RELATED"/>
    <property type="match status" value="1"/>
</dbReference>
<dbReference type="SUPFAM" id="SSF48452">
    <property type="entry name" value="TPR-like"/>
    <property type="match status" value="2"/>
</dbReference>
<dbReference type="PROSITE" id="PS50293">
    <property type="entry name" value="TPR_REGION"/>
    <property type="match status" value="1"/>
</dbReference>
<organism evidence="3">
    <name type="scientific">marine metagenome</name>
    <dbReference type="NCBI Taxonomy" id="408172"/>
    <lineage>
        <taxon>unclassified sequences</taxon>
        <taxon>metagenomes</taxon>
        <taxon>ecological metagenomes</taxon>
    </lineage>
</organism>